<protein>
    <recommendedName>
        <fullName evidence="1">diguanylate cyclase</fullName>
        <ecNumber evidence="1">2.7.7.65</ecNumber>
    </recommendedName>
</protein>
<organism evidence="5 6">
    <name type="scientific">Campylobacter majalis</name>
    <dbReference type="NCBI Taxonomy" id="2790656"/>
    <lineage>
        <taxon>Bacteria</taxon>
        <taxon>Pseudomonadati</taxon>
        <taxon>Campylobacterota</taxon>
        <taxon>Epsilonproteobacteria</taxon>
        <taxon>Campylobacterales</taxon>
        <taxon>Campylobacteraceae</taxon>
        <taxon>Campylobacter</taxon>
    </lineage>
</organism>
<dbReference type="PANTHER" id="PTHR45138:SF9">
    <property type="entry name" value="DIGUANYLATE CYCLASE DGCM-RELATED"/>
    <property type="match status" value="1"/>
</dbReference>
<dbReference type="CDD" id="cd01949">
    <property type="entry name" value="GGDEF"/>
    <property type="match status" value="1"/>
</dbReference>
<dbReference type="Proteomes" id="UP000789803">
    <property type="component" value="Unassembled WGS sequence"/>
</dbReference>
<evidence type="ECO:0000256" key="2">
    <source>
        <dbReference type="ARBA" id="ARBA00034247"/>
    </source>
</evidence>
<dbReference type="PROSITE" id="PS50887">
    <property type="entry name" value="GGDEF"/>
    <property type="match status" value="1"/>
</dbReference>
<keyword evidence="3" id="KW-0472">Membrane</keyword>
<dbReference type="SMART" id="SM00267">
    <property type="entry name" value="GGDEF"/>
    <property type="match status" value="1"/>
</dbReference>
<dbReference type="InterPro" id="IPR043128">
    <property type="entry name" value="Rev_trsase/Diguanyl_cyclase"/>
</dbReference>
<proteinExistence type="predicted"/>
<evidence type="ECO:0000256" key="3">
    <source>
        <dbReference type="SAM" id="Phobius"/>
    </source>
</evidence>
<keyword evidence="3" id="KW-0812">Transmembrane</keyword>
<feature type="transmembrane region" description="Helical" evidence="3">
    <location>
        <begin position="69"/>
        <end position="88"/>
    </location>
</feature>
<dbReference type="InterPro" id="IPR050469">
    <property type="entry name" value="Diguanylate_Cyclase"/>
</dbReference>
<feature type="transmembrane region" description="Helical" evidence="3">
    <location>
        <begin position="146"/>
        <end position="165"/>
    </location>
</feature>
<dbReference type="Pfam" id="PF00990">
    <property type="entry name" value="GGDEF"/>
    <property type="match status" value="1"/>
</dbReference>
<feature type="transmembrane region" description="Helical" evidence="3">
    <location>
        <begin position="94"/>
        <end position="110"/>
    </location>
</feature>
<dbReference type="EMBL" id="CAJHOF010000009">
    <property type="protein sequence ID" value="CAD7288744.1"/>
    <property type="molecule type" value="Genomic_DNA"/>
</dbReference>
<dbReference type="PANTHER" id="PTHR45138">
    <property type="entry name" value="REGULATORY COMPONENTS OF SENSORY TRANSDUCTION SYSTEM"/>
    <property type="match status" value="1"/>
</dbReference>
<evidence type="ECO:0000256" key="1">
    <source>
        <dbReference type="ARBA" id="ARBA00012528"/>
    </source>
</evidence>
<dbReference type="SUPFAM" id="SSF55073">
    <property type="entry name" value="Nucleotide cyclase"/>
    <property type="match status" value="1"/>
</dbReference>
<feature type="domain" description="GGDEF" evidence="4">
    <location>
        <begin position="223"/>
        <end position="354"/>
    </location>
</feature>
<dbReference type="EC" id="2.7.7.65" evidence="1"/>
<feature type="transmembrane region" description="Helical" evidence="3">
    <location>
        <begin position="42"/>
        <end position="57"/>
    </location>
</feature>
<name>A0ABM8Q7I0_9BACT</name>
<feature type="transmembrane region" description="Helical" evidence="3">
    <location>
        <begin position="20"/>
        <end position="36"/>
    </location>
</feature>
<dbReference type="InterPro" id="IPR000160">
    <property type="entry name" value="GGDEF_dom"/>
</dbReference>
<comment type="catalytic activity">
    <reaction evidence="2">
        <text>2 GTP = 3',3'-c-di-GMP + 2 diphosphate</text>
        <dbReference type="Rhea" id="RHEA:24898"/>
        <dbReference type="ChEBI" id="CHEBI:33019"/>
        <dbReference type="ChEBI" id="CHEBI:37565"/>
        <dbReference type="ChEBI" id="CHEBI:58805"/>
        <dbReference type="EC" id="2.7.7.65"/>
    </reaction>
</comment>
<evidence type="ECO:0000313" key="6">
    <source>
        <dbReference type="Proteomes" id="UP000789803"/>
    </source>
</evidence>
<comment type="caution">
    <text evidence="5">The sequence shown here is derived from an EMBL/GenBank/DDBJ whole genome shotgun (WGS) entry which is preliminary data.</text>
</comment>
<gene>
    <name evidence="5" type="ORF">LMG7974_01131</name>
</gene>
<dbReference type="NCBIfam" id="TIGR00254">
    <property type="entry name" value="GGDEF"/>
    <property type="match status" value="1"/>
</dbReference>
<dbReference type="RefSeq" id="WP_229932932.1">
    <property type="nucleotide sequence ID" value="NZ_CAJHOF010000009.1"/>
</dbReference>
<sequence>MNRLDINPNNYKSIQDIHSSLLNILLIAQAIGFMFILSTNSLIYIALIICILITLYIKNEKFLQKSNLIATWFHTNILFIAVACTMLYGNDAGFIYLLVGLVFISYFCAFNTRILTYLIATFEIIVAVLLYVISQDRTDNILNNNIYNLMHIGCFVATFFTIYILSSYANIITSHGYQDIKKEQNTLEKLSQYDQLTGLLNRRSMQKIIKTKNKQAVAENIKTNKVVMIGDIDDFKSVNDTFGHLWGDRIIKDVASVLKNSFRQHDLISRWGGEEFLIVLTDTNIDFIYSISNRLLQNISAIRLPNNTPVTMTFGMIILIDQVNFDFDYVLERADKLLYKGKQSGKDHIEMEVIK</sequence>
<accession>A0ABM8Q7I0</accession>
<keyword evidence="3" id="KW-1133">Transmembrane helix</keyword>
<evidence type="ECO:0000259" key="4">
    <source>
        <dbReference type="PROSITE" id="PS50887"/>
    </source>
</evidence>
<evidence type="ECO:0000313" key="5">
    <source>
        <dbReference type="EMBL" id="CAD7288744.1"/>
    </source>
</evidence>
<keyword evidence="6" id="KW-1185">Reference proteome</keyword>
<reference evidence="5 6" key="1">
    <citation type="submission" date="2020-11" db="EMBL/GenBank/DDBJ databases">
        <authorList>
            <person name="Peeters C."/>
        </authorList>
    </citation>
    <scope>NUCLEOTIDE SEQUENCE [LARGE SCALE GENOMIC DNA]</scope>
    <source>
        <strain evidence="5 6">LMG 7974</strain>
    </source>
</reference>
<dbReference type="Gene3D" id="3.30.70.270">
    <property type="match status" value="1"/>
</dbReference>
<dbReference type="InterPro" id="IPR029787">
    <property type="entry name" value="Nucleotide_cyclase"/>
</dbReference>
<feature type="transmembrane region" description="Helical" evidence="3">
    <location>
        <begin position="117"/>
        <end position="134"/>
    </location>
</feature>